<protein>
    <submittedName>
        <fullName evidence="3">GNAT family N-acetyltransferase</fullName>
        <ecNumber evidence="3">2.3.-.-</ecNumber>
    </submittedName>
</protein>
<organism evidence="3 4">
    <name type="scientific">Muricoccus vinaceus</name>
    <dbReference type="NCBI Taxonomy" id="424704"/>
    <lineage>
        <taxon>Bacteria</taxon>
        <taxon>Pseudomonadati</taxon>
        <taxon>Pseudomonadota</taxon>
        <taxon>Alphaproteobacteria</taxon>
        <taxon>Acetobacterales</taxon>
        <taxon>Roseomonadaceae</taxon>
        <taxon>Muricoccus</taxon>
    </lineage>
</organism>
<dbReference type="InterPro" id="IPR051908">
    <property type="entry name" value="Ribosomal_N-acetyltransferase"/>
</dbReference>
<sequence>MAAPVVQCGKRRGLSRTAAPGSIAAMSGTPPPPSPSGPPLGPEVDPTPRPLPARVPHRGASVTLEPLHADHSAELWAATQAPGAEAGWAYMGYGPFADEAAMRRHVAAFAAQHDPLAWAVRPGLTGTADGWLTLMEIAPADSAIEIGNIWFSPRMQRTRAATEAMFLLMRHAMDELGYRRLVWKCHALNAPSRAAAARLGFRYEGTLRAIKVIKGRLRDTAQFSILDDEWPARRDAIAAWLDDRNWDAAGRPQAPLSRVPQEPLSWVKATG</sequence>
<dbReference type="SUPFAM" id="SSF55729">
    <property type="entry name" value="Acyl-CoA N-acyltransferases (Nat)"/>
    <property type="match status" value="1"/>
</dbReference>
<gene>
    <name evidence="3" type="ORF">ACFFIC_27660</name>
</gene>
<dbReference type="EC" id="2.3.-.-" evidence="3"/>
<feature type="region of interest" description="Disordered" evidence="1">
    <location>
        <begin position="250"/>
        <end position="271"/>
    </location>
</feature>
<feature type="domain" description="N-acetyltransferase" evidence="2">
    <location>
        <begin position="62"/>
        <end position="219"/>
    </location>
</feature>
<keyword evidence="3" id="KW-0012">Acyltransferase</keyword>
<evidence type="ECO:0000259" key="2">
    <source>
        <dbReference type="PROSITE" id="PS51186"/>
    </source>
</evidence>
<keyword evidence="3" id="KW-0808">Transferase</keyword>
<dbReference type="PROSITE" id="PS51186">
    <property type="entry name" value="GNAT"/>
    <property type="match status" value="1"/>
</dbReference>
<evidence type="ECO:0000256" key="1">
    <source>
        <dbReference type="SAM" id="MobiDB-lite"/>
    </source>
</evidence>
<dbReference type="InterPro" id="IPR000182">
    <property type="entry name" value="GNAT_dom"/>
</dbReference>
<evidence type="ECO:0000313" key="3">
    <source>
        <dbReference type="EMBL" id="MFC0389291.1"/>
    </source>
</evidence>
<proteinExistence type="predicted"/>
<comment type="caution">
    <text evidence="3">The sequence shown here is derived from an EMBL/GenBank/DDBJ whole genome shotgun (WGS) entry which is preliminary data.</text>
</comment>
<dbReference type="InterPro" id="IPR016181">
    <property type="entry name" value="Acyl_CoA_acyltransferase"/>
</dbReference>
<dbReference type="EMBL" id="JBHLVZ010000100">
    <property type="protein sequence ID" value="MFC0389291.1"/>
    <property type="molecule type" value="Genomic_DNA"/>
</dbReference>
<feature type="compositionally biased region" description="Pro residues" evidence="1">
    <location>
        <begin position="29"/>
        <end position="51"/>
    </location>
</feature>
<feature type="region of interest" description="Disordered" evidence="1">
    <location>
        <begin position="1"/>
        <end position="51"/>
    </location>
</feature>
<dbReference type="Gene3D" id="3.40.630.30">
    <property type="match status" value="1"/>
</dbReference>
<keyword evidence="4" id="KW-1185">Reference proteome</keyword>
<name>A0ABV6J0M3_9PROT</name>
<dbReference type="RefSeq" id="WP_377056533.1">
    <property type="nucleotide sequence ID" value="NZ_JBHLVZ010000100.1"/>
</dbReference>
<dbReference type="GO" id="GO:0016746">
    <property type="term" value="F:acyltransferase activity"/>
    <property type="evidence" value="ECO:0007669"/>
    <property type="project" value="UniProtKB-KW"/>
</dbReference>
<dbReference type="PANTHER" id="PTHR43441">
    <property type="entry name" value="RIBOSOMAL-PROTEIN-SERINE ACETYLTRANSFERASE"/>
    <property type="match status" value="1"/>
</dbReference>
<dbReference type="Pfam" id="PF13302">
    <property type="entry name" value="Acetyltransf_3"/>
    <property type="match status" value="1"/>
</dbReference>
<accession>A0ABV6J0M3</accession>
<dbReference type="Proteomes" id="UP001589789">
    <property type="component" value="Unassembled WGS sequence"/>
</dbReference>
<dbReference type="PANTHER" id="PTHR43441:SF2">
    <property type="entry name" value="FAMILY ACETYLTRANSFERASE, PUTATIVE (AFU_ORTHOLOGUE AFUA_7G00850)-RELATED"/>
    <property type="match status" value="1"/>
</dbReference>
<evidence type="ECO:0000313" key="4">
    <source>
        <dbReference type="Proteomes" id="UP001589789"/>
    </source>
</evidence>
<reference evidence="3 4" key="1">
    <citation type="submission" date="2024-09" db="EMBL/GenBank/DDBJ databases">
        <authorList>
            <person name="Sun Q."/>
            <person name="Mori K."/>
        </authorList>
    </citation>
    <scope>NUCLEOTIDE SEQUENCE [LARGE SCALE GENOMIC DNA]</scope>
    <source>
        <strain evidence="3 4">CCM 7468</strain>
    </source>
</reference>